<dbReference type="AlphaFoldDB" id="A0A8W8NLX7"/>
<dbReference type="Gene3D" id="3.30.160.60">
    <property type="entry name" value="Classic Zinc Finger"/>
    <property type="match status" value="1"/>
</dbReference>
<keyword evidence="3" id="KW-0862">Zinc</keyword>
<keyword evidence="1" id="KW-0479">Metal-binding</keyword>
<evidence type="ECO:0000313" key="9">
    <source>
        <dbReference type="Proteomes" id="UP000005408"/>
    </source>
</evidence>
<evidence type="ECO:0000259" key="6">
    <source>
        <dbReference type="PROSITE" id="PS50089"/>
    </source>
</evidence>
<keyword evidence="2 4" id="KW-0863">Zinc-finger</keyword>
<organism evidence="8 9">
    <name type="scientific">Magallana gigas</name>
    <name type="common">Pacific oyster</name>
    <name type="synonym">Crassostrea gigas</name>
    <dbReference type="NCBI Taxonomy" id="29159"/>
    <lineage>
        <taxon>Eukaryota</taxon>
        <taxon>Metazoa</taxon>
        <taxon>Spiralia</taxon>
        <taxon>Lophotrochozoa</taxon>
        <taxon>Mollusca</taxon>
        <taxon>Bivalvia</taxon>
        <taxon>Autobranchia</taxon>
        <taxon>Pteriomorphia</taxon>
        <taxon>Ostreida</taxon>
        <taxon>Ostreoidea</taxon>
        <taxon>Ostreidae</taxon>
        <taxon>Magallana</taxon>
    </lineage>
</organism>
<feature type="compositionally biased region" description="Low complexity" evidence="5">
    <location>
        <begin position="311"/>
        <end position="326"/>
    </location>
</feature>
<accession>A0A8W8NLX7</accession>
<feature type="region of interest" description="Disordered" evidence="5">
    <location>
        <begin position="305"/>
        <end position="334"/>
    </location>
</feature>
<proteinExistence type="predicted"/>
<dbReference type="Gene3D" id="2.120.10.30">
    <property type="entry name" value="TolB, C-terminal domain"/>
    <property type="match status" value="1"/>
</dbReference>
<evidence type="ECO:0000256" key="2">
    <source>
        <dbReference type="ARBA" id="ARBA00022771"/>
    </source>
</evidence>
<dbReference type="PANTHER" id="PTHR25462">
    <property type="entry name" value="BONUS, ISOFORM C-RELATED"/>
    <property type="match status" value="1"/>
</dbReference>
<evidence type="ECO:0000256" key="3">
    <source>
        <dbReference type="ARBA" id="ARBA00022833"/>
    </source>
</evidence>
<dbReference type="PROSITE" id="PS50119">
    <property type="entry name" value="ZF_BBOX"/>
    <property type="match status" value="1"/>
</dbReference>
<sequence length="693" mass="78999">MAEEKPPVKRNKTRILKEPILELMCHCCNKRFVNPVYLPCGHTIDKRCVHKQKPFGKCPVCKQYFNGQAQSFPENSFLQRLADVARCRKFTAKLLSNPSCNFDEHRVAVVASAICAMCKLQLCERCKSLHDKVSGAKKHELYLSNNGEQEKIIIDMENICKYHDGKRIIFWCSECKLPACTDCCPCDHRLVDVSKAAKVEEDKIRGLQREIENSLPDIEFQLKIINESEKKIKSQNDDDHFSSFASAALRFNVMKGSVDDVYLQCLYLRDEIKKILAFGGDIELLTAIKFFVIQHENLRKALKSIEPRPQSSISSDRSSSSNPHSSVLDERQSVASDNSIDTAVALDYQNEMFDVGSQKKKREAVVIPQNEENIYMNELPYDEIEVQLRKPLNDTSMEITEKFREFDTEIRITGMTLLDDTIMITSRSAGLCAGYELSGQRKWTITDKLNGPFDLDSYRSDNGEQLLFITDPGKTDDSKSTVMVYLRKKNDRYTHLTRFTNECVQPRGVCVYAGKVYVCEPQSHRMTEYQICKDFKGKIVKIYKEQNVLKEPMYVSAQILSGKIFLIISDKEMGLKRLEKGESGSDSPGWAVSNEKSFTPSKCAITKQEGSREVFVGNSAGRKIHLVNFKPRQISHREYSMEDVSKPVAISVDKQGRIVVACMDGTVLLYEVKETVEMKRLSNSIKEESNYDL</sequence>
<dbReference type="InterPro" id="IPR011042">
    <property type="entry name" value="6-blade_b-propeller_TolB-like"/>
</dbReference>
<dbReference type="PROSITE" id="PS50089">
    <property type="entry name" value="ZF_RING_2"/>
    <property type="match status" value="1"/>
</dbReference>
<dbReference type="InterPro" id="IPR001841">
    <property type="entry name" value="Znf_RING"/>
</dbReference>
<evidence type="ECO:0000256" key="1">
    <source>
        <dbReference type="ARBA" id="ARBA00022723"/>
    </source>
</evidence>
<dbReference type="InterPro" id="IPR013083">
    <property type="entry name" value="Znf_RING/FYVE/PHD"/>
</dbReference>
<protein>
    <submittedName>
        <fullName evidence="8">Uncharacterized protein</fullName>
    </submittedName>
</protein>
<reference evidence="8" key="1">
    <citation type="submission" date="2022-08" db="UniProtKB">
        <authorList>
            <consortium name="EnsemblMetazoa"/>
        </authorList>
    </citation>
    <scope>IDENTIFICATION</scope>
    <source>
        <strain evidence="8">05x7-T-G4-1.051#20</strain>
    </source>
</reference>
<dbReference type="InterPro" id="IPR000315">
    <property type="entry name" value="Znf_B-box"/>
</dbReference>
<feature type="domain" description="B box-type" evidence="7">
    <location>
        <begin position="155"/>
        <end position="199"/>
    </location>
</feature>
<dbReference type="SUPFAM" id="SSF57850">
    <property type="entry name" value="RING/U-box"/>
    <property type="match status" value="1"/>
</dbReference>
<dbReference type="Proteomes" id="UP000005408">
    <property type="component" value="Unassembled WGS sequence"/>
</dbReference>
<evidence type="ECO:0000256" key="5">
    <source>
        <dbReference type="SAM" id="MobiDB-lite"/>
    </source>
</evidence>
<evidence type="ECO:0000259" key="7">
    <source>
        <dbReference type="PROSITE" id="PS50119"/>
    </source>
</evidence>
<dbReference type="Gene3D" id="3.30.40.10">
    <property type="entry name" value="Zinc/RING finger domain, C3HC4 (zinc finger)"/>
    <property type="match status" value="1"/>
</dbReference>
<dbReference type="GO" id="GO:0008270">
    <property type="term" value="F:zinc ion binding"/>
    <property type="evidence" value="ECO:0007669"/>
    <property type="project" value="UniProtKB-KW"/>
</dbReference>
<dbReference type="PANTHER" id="PTHR25462:SF296">
    <property type="entry name" value="MEIOTIC P26, ISOFORM F"/>
    <property type="match status" value="1"/>
</dbReference>
<dbReference type="SUPFAM" id="SSF57845">
    <property type="entry name" value="B-box zinc-binding domain"/>
    <property type="match status" value="1"/>
</dbReference>
<keyword evidence="9" id="KW-1185">Reference proteome</keyword>
<dbReference type="OrthoDB" id="5800423at2759"/>
<name>A0A8W8NLX7_MAGGI</name>
<evidence type="ECO:0000256" key="4">
    <source>
        <dbReference type="PROSITE-ProRule" id="PRU00024"/>
    </source>
</evidence>
<dbReference type="InterPro" id="IPR047153">
    <property type="entry name" value="TRIM45/56/19-like"/>
</dbReference>
<dbReference type="SUPFAM" id="SSF101898">
    <property type="entry name" value="NHL repeat"/>
    <property type="match status" value="1"/>
</dbReference>
<dbReference type="CDD" id="cd19756">
    <property type="entry name" value="Bbox2"/>
    <property type="match status" value="1"/>
</dbReference>
<evidence type="ECO:0000313" key="8">
    <source>
        <dbReference type="EnsemblMetazoa" id="G6826.2:cds"/>
    </source>
</evidence>
<dbReference type="EnsemblMetazoa" id="G6826.2">
    <property type="protein sequence ID" value="G6826.2:cds"/>
    <property type="gene ID" value="G6826"/>
</dbReference>
<feature type="domain" description="RING-type" evidence="6">
    <location>
        <begin position="25"/>
        <end position="62"/>
    </location>
</feature>